<comment type="caution">
    <text evidence="1">The sequence shown here is derived from an EMBL/GenBank/DDBJ whole genome shotgun (WGS) entry which is preliminary data.</text>
</comment>
<dbReference type="KEGG" id="cput:CONPUDRAFT_70481"/>
<dbReference type="GeneID" id="19208823"/>
<dbReference type="EMBL" id="JH711574">
    <property type="protein sequence ID" value="EIW85758.1"/>
    <property type="molecule type" value="Genomic_DNA"/>
</dbReference>
<evidence type="ECO:0000313" key="2">
    <source>
        <dbReference type="Proteomes" id="UP000053558"/>
    </source>
</evidence>
<gene>
    <name evidence="1" type="ORF">CONPUDRAFT_70481</name>
</gene>
<protein>
    <recommendedName>
        <fullName evidence="3">F-box domain-containing protein</fullName>
    </recommendedName>
</protein>
<dbReference type="AlphaFoldDB" id="A0A5M3N317"/>
<keyword evidence="2" id="KW-1185">Reference proteome</keyword>
<sequence length="373" mass="42343">MKTTYWKSVVIMLDSTLEWSVIKICLDVFERLETIKLHLVSSDRADIDASLENTYYSLLMRLLAPHFHKCKIISIDVWYRSTIVAVSYFLNNLVARNLVKLSLLSYITDSAKDAAFTSFISPRLTALSVDAKTFVAFAEARGETGVEIKFGRNLSVTSYHPEDKSPNLTEPELISAIVRFTDTYGCLSDLAVEDVLFDRLDDNEPEYVRTVNDVSFVDMDASFLRAFFGYFDPPWAEGDQGMLSLTHCRLDLPSGARFMADLVLTEIDDSATILRVLELWNGLTVDITDCPGFTDDVLDVMVRDYHCGYVSTFTFTNCPISVAGVRRFVSSRRPSDFFEELHVWGAPSLNDADRVWFKEKVPVELTWNDEVLK</sequence>
<proteinExistence type="predicted"/>
<dbReference type="OrthoDB" id="3048627at2759"/>
<evidence type="ECO:0008006" key="3">
    <source>
        <dbReference type="Google" id="ProtNLM"/>
    </source>
</evidence>
<reference evidence="2" key="1">
    <citation type="journal article" date="2012" name="Science">
        <title>The Paleozoic origin of enzymatic lignin decomposition reconstructed from 31 fungal genomes.</title>
        <authorList>
            <person name="Floudas D."/>
            <person name="Binder M."/>
            <person name="Riley R."/>
            <person name="Barry K."/>
            <person name="Blanchette R.A."/>
            <person name="Henrissat B."/>
            <person name="Martinez A.T."/>
            <person name="Otillar R."/>
            <person name="Spatafora J.W."/>
            <person name="Yadav J.S."/>
            <person name="Aerts A."/>
            <person name="Benoit I."/>
            <person name="Boyd A."/>
            <person name="Carlson A."/>
            <person name="Copeland A."/>
            <person name="Coutinho P.M."/>
            <person name="de Vries R.P."/>
            <person name="Ferreira P."/>
            <person name="Findley K."/>
            <person name="Foster B."/>
            <person name="Gaskell J."/>
            <person name="Glotzer D."/>
            <person name="Gorecki P."/>
            <person name="Heitman J."/>
            <person name="Hesse C."/>
            <person name="Hori C."/>
            <person name="Igarashi K."/>
            <person name="Jurgens J.A."/>
            <person name="Kallen N."/>
            <person name="Kersten P."/>
            <person name="Kohler A."/>
            <person name="Kuees U."/>
            <person name="Kumar T.K.A."/>
            <person name="Kuo A."/>
            <person name="LaButti K."/>
            <person name="Larrondo L.F."/>
            <person name="Lindquist E."/>
            <person name="Ling A."/>
            <person name="Lombard V."/>
            <person name="Lucas S."/>
            <person name="Lundell T."/>
            <person name="Martin R."/>
            <person name="McLaughlin D.J."/>
            <person name="Morgenstern I."/>
            <person name="Morin E."/>
            <person name="Murat C."/>
            <person name="Nagy L.G."/>
            <person name="Nolan M."/>
            <person name="Ohm R.A."/>
            <person name="Patyshakuliyeva A."/>
            <person name="Rokas A."/>
            <person name="Ruiz-Duenas F.J."/>
            <person name="Sabat G."/>
            <person name="Salamov A."/>
            <person name="Samejima M."/>
            <person name="Schmutz J."/>
            <person name="Slot J.C."/>
            <person name="St John F."/>
            <person name="Stenlid J."/>
            <person name="Sun H."/>
            <person name="Sun S."/>
            <person name="Syed K."/>
            <person name="Tsang A."/>
            <person name="Wiebenga A."/>
            <person name="Young D."/>
            <person name="Pisabarro A."/>
            <person name="Eastwood D.C."/>
            <person name="Martin F."/>
            <person name="Cullen D."/>
            <person name="Grigoriev I.V."/>
            <person name="Hibbett D.S."/>
        </authorList>
    </citation>
    <scope>NUCLEOTIDE SEQUENCE [LARGE SCALE GENOMIC DNA]</scope>
    <source>
        <strain evidence="2">RWD-64-598 SS2</strain>
    </source>
</reference>
<organism evidence="1 2">
    <name type="scientific">Coniophora puteana (strain RWD-64-598)</name>
    <name type="common">Brown rot fungus</name>
    <dbReference type="NCBI Taxonomy" id="741705"/>
    <lineage>
        <taxon>Eukaryota</taxon>
        <taxon>Fungi</taxon>
        <taxon>Dikarya</taxon>
        <taxon>Basidiomycota</taxon>
        <taxon>Agaricomycotina</taxon>
        <taxon>Agaricomycetes</taxon>
        <taxon>Agaricomycetidae</taxon>
        <taxon>Boletales</taxon>
        <taxon>Coniophorineae</taxon>
        <taxon>Coniophoraceae</taxon>
        <taxon>Coniophora</taxon>
    </lineage>
</organism>
<dbReference type="RefSeq" id="XP_007764216.1">
    <property type="nucleotide sequence ID" value="XM_007766026.1"/>
</dbReference>
<name>A0A5M3N317_CONPW</name>
<accession>A0A5M3N317</accession>
<dbReference type="Proteomes" id="UP000053558">
    <property type="component" value="Unassembled WGS sequence"/>
</dbReference>
<evidence type="ECO:0000313" key="1">
    <source>
        <dbReference type="EMBL" id="EIW85758.1"/>
    </source>
</evidence>